<dbReference type="InParanoid" id="A0A1D2VGJ4"/>
<evidence type="ECO:0000256" key="2">
    <source>
        <dbReference type="ARBA" id="ARBA00004988"/>
    </source>
</evidence>
<dbReference type="GO" id="GO:0005737">
    <property type="term" value="C:cytoplasm"/>
    <property type="evidence" value="ECO:0007669"/>
    <property type="project" value="TreeGrafter"/>
</dbReference>
<dbReference type="GO" id="GO:0006014">
    <property type="term" value="P:D-ribose metabolic process"/>
    <property type="evidence" value="ECO:0007669"/>
    <property type="project" value="TreeGrafter"/>
</dbReference>
<organism evidence="9 10">
    <name type="scientific">Ascoidea rubescens DSM 1968</name>
    <dbReference type="NCBI Taxonomy" id="1344418"/>
    <lineage>
        <taxon>Eukaryota</taxon>
        <taxon>Fungi</taxon>
        <taxon>Dikarya</taxon>
        <taxon>Ascomycota</taxon>
        <taxon>Saccharomycotina</taxon>
        <taxon>Saccharomycetes</taxon>
        <taxon>Ascoideaceae</taxon>
        <taxon>Ascoidea</taxon>
    </lineage>
</organism>
<dbReference type="AlphaFoldDB" id="A0A1D2VGJ4"/>
<evidence type="ECO:0000256" key="5">
    <source>
        <dbReference type="ARBA" id="ARBA00019150"/>
    </source>
</evidence>
<keyword evidence="10" id="KW-1185">Reference proteome</keyword>
<dbReference type="InterPro" id="IPR037171">
    <property type="entry name" value="NagB/RpiA_transferase-like"/>
</dbReference>
<dbReference type="Pfam" id="PF06026">
    <property type="entry name" value="Rib_5-P_isom_A"/>
    <property type="match status" value="1"/>
</dbReference>
<dbReference type="FunCoup" id="A0A1D2VGJ4">
    <property type="interactions" value="916"/>
</dbReference>
<sequence length="265" mass="29059">MTIPSELKPLGDPLEQAKRAAAYKAVDENISLNYKYVGIGSGSTVVYIVERLSQLPLSKNFIYVPTSFQSKKLILDSGLRLSNVDDINIDSDHVLDITFDGADEVDTSLNCIKGGGACLFQEKLIASLSKNFIIVADYRKKSPSYLGVNWLKGIPIEVVPMAWSKIRNDLLNKFSANKVTLRQGGVNKAGPVVTDNGNFILDVEFGILDVDSFDLLKFNQQIKNLVGVVETGLFISMAKKAYFGHGDGSVSSISSTNLLRKKKLY</sequence>
<dbReference type="EMBL" id="KV454481">
    <property type="protein sequence ID" value="ODV60756.1"/>
    <property type="molecule type" value="Genomic_DNA"/>
</dbReference>
<dbReference type="Proteomes" id="UP000095038">
    <property type="component" value="Unassembled WGS sequence"/>
</dbReference>
<accession>A0A1D2VGJ4</accession>
<evidence type="ECO:0000313" key="9">
    <source>
        <dbReference type="EMBL" id="ODV60756.1"/>
    </source>
</evidence>
<dbReference type="SUPFAM" id="SSF75445">
    <property type="entry name" value="D-ribose-5-phosphate isomerase (RpiA), lid domain"/>
    <property type="match status" value="1"/>
</dbReference>
<dbReference type="UniPathway" id="UPA00115">
    <property type="reaction ID" value="UER00412"/>
</dbReference>
<proteinExistence type="inferred from homology"/>
<comment type="pathway">
    <text evidence="2">Carbohydrate degradation; pentose phosphate pathway; D-ribose 5-phosphate from D-ribulose 5-phosphate (non-oxidative stage): step 1/1.</text>
</comment>
<dbReference type="PANTHER" id="PTHR11934:SF0">
    <property type="entry name" value="RIBOSE-5-PHOSPHATE ISOMERASE"/>
    <property type="match status" value="1"/>
</dbReference>
<name>A0A1D2VGJ4_9ASCO</name>
<evidence type="ECO:0000256" key="7">
    <source>
        <dbReference type="ARBA" id="ARBA00029734"/>
    </source>
</evidence>
<dbReference type="SUPFAM" id="SSF100950">
    <property type="entry name" value="NagB/RpiA/CoA transferase-like"/>
    <property type="match status" value="1"/>
</dbReference>
<evidence type="ECO:0000256" key="6">
    <source>
        <dbReference type="ARBA" id="ARBA00023235"/>
    </source>
</evidence>
<dbReference type="OrthoDB" id="1555531at2759"/>
<dbReference type="STRING" id="1344418.A0A1D2VGJ4"/>
<comment type="similarity">
    <text evidence="3">Belongs to the ribose 5-phosphate isomerase family.</text>
</comment>
<evidence type="ECO:0000313" key="10">
    <source>
        <dbReference type="Proteomes" id="UP000095038"/>
    </source>
</evidence>
<evidence type="ECO:0000256" key="4">
    <source>
        <dbReference type="ARBA" id="ARBA00011959"/>
    </source>
</evidence>
<evidence type="ECO:0000256" key="3">
    <source>
        <dbReference type="ARBA" id="ARBA00008088"/>
    </source>
</evidence>
<dbReference type="CDD" id="cd01398">
    <property type="entry name" value="RPI_A"/>
    <property type="match status" value="1"/>
</dbReference>
<dbReference type="GO" id="GO:0004751">
    <property type="term" value="F:ribose-5-phosphate isomerase activity"/>
    <property type="evidence" value="ECO:0007669"/>
    <property type="project" value="UniProtKB-EC"/>
</dbReference>
<protein>
    <recommendedName>
        <fullName evidence="5">Ribose-5-phosphate isomerase</fullName>
        <ecNumber evidence="4">5.3.1.6</ecNumber>
    </recommendedName>
    <alternativeName>
        <fullName evidence="8">D-ribose-5-phosphate ketol-isomerase</fullName>
    </alternativeName>
    <alternativeName>
        <fullName evidence="7">Phosphoriboisomerase</fullName>
    </alternativeName>
</protein>
<gene>
    <name evidence="9" type="ORF">ASCRUDRAFT_76122</name>
</gene>
<dbReference type="RefSeq" id="XP_020047063.1">
    <property type="nucleotide sequence ID" value="XM_020193343.1"/>
</dbReference>
<dbReference type="GeneID" id="30966979"/>
<evidence type="ECO:0000256" key="8">
    <source>
        <dbReference type="ARBA" id="ARBA00032273"/>
    </source>
</evidence>
<dbReference type="FunFam" id="3.40.50.1360:FF:000014">
    <property type="entry name" value="Ribose 5-phosphate isomerase"/>
    <property type="match status" value="1"/>
</dbReference>
<dbReference type="InterPro" id="IPR004788">
    <property type="entry name" value="Ribose5P_isomerase_type_A"/>
</dbReference>
<dbReference type="GO" id="GO:0009052">
    <property type="term" value="P:pentose-phosphate shunt, non-oxidative branch"/>
    <property type="evidence" value="ECO:0007669"/>
    <property type="project" value="InterPro"/>
</dbReference>
<dbReference type="Gene3D" id="3.30.70.260">
    <property type="match status" value="1"/>
</dbReference>
<reference evidence="10" key="1">
    <citation type="submission" date="2016-05" db="EMBL/GenBank/DDBJ databases">
        <title>Comparative genomics of biotechnologically important yeasts.</title>
        <authorList>
            <consortium name="DOE Joint Genome Institute"/>
            <person name="Riley R."/>
            <person name="Haridas S."/>
            <person name="Wolfe K.H."/>
            <person name="Lopes M.R."/>
            <person name="Hittinger C.T."/>
            <person name="Goker M."/>
            <person name="Salamov A."/>
            <person name="Wisecaver J."/>
            <person name="Long T.M."/>
            <person name="Aerts A.L."/>
            <person name="Barry K."/>
            <person name="Choi C."/>
            <person name="Clum A."/>
            <person name="Coughlan A.Y."/>
            <person name="Deshpande S."/>
            <person name="Douglass A.P."/>
            <person name="Hanson S.J."/>
            <person name="Klenk H.-P."/>
            <person name="Labutti K."/>
            <person name="Lapidus A."/>
            <person name="Lindquist E."/>
            <person name="Lipzen A."/>
            <person name="Meier-Kolthoff J.P."/>
            <person name="Ohm R.A."/>
            <person name="Otillar R.P."/>
            <person name="Pangilinan J."/>
            <person name="Peng Y."/>
            <person name="Rokas A."/>
            <person name="Rosa C.A."/>
            <person name="Scheuner C."/>
            <person name="Sibirny A.A."/>
            <person name="Slot J.C."/>
            <person name="Stielow J.B."/>
            <person name="Sun H."/>
            <person name="Kurtzman C.P."/>
            <person name="Blackwell M."/>
            <person name="Grigoriev I.V."/>
            <person name="Jeffries T.W."/>
        </authorList>
    </citation>
    <scope>NUCLEOTIDE SEQUENCE [LARGE SCALE GENOMIC DNA]</scope>
    <source>
        <strain evidence="10">DSM 1968</strain>
    </source>
</reference>
<keyword evidence="6 9" id="KW-0413">Isomerase</keyword>
<dbReference type="NCBIfam" id="TIGR00021">
    <property type="entry name" value="rpiA"/>
    <property type="match status" value="1"/>
</dbReference>
<comment type="catalytic activity">
    <reaction evidence="1">
        <text>aldehydo-D-ribose 5-phosphate = D-ribulose 5-phosphate</text>
        <dbReference type="Rhea" id="RHEA:14657"/>
        <dbReference type="ChEBI" id="CHEBI:58121"/>
        <dbReference type="ChEBI" id="CHEBI:58273"/>
        <dbReference type="EC" id="5.3.1.6"/>
    </reaction>
</comment>
<dbReference type="PANTHER" id="PTHR11934">
    <property type="entry name" value="RIBOSE-5-PHOSPHATE ISOMERASE"/>
    <property type="match status" value="1"/>
</dbReference>
<evidence type="ECO:0000256" key="1">
    <source>
        <dbReference type="ARBA" id="ARBA00001713"/>
    </source>
</evidence>
<dbReference type="EC" id="5.3.1.6" evidence="4"/>
<dbReference type="Gene3D" id="3.40.50.1360">
    <property type="match status" value="1"/>
</dbReference>
<dbReference type="FunFam" id="3.30.70.260:FF:000018">
    <property type="entry name" value="Ribose-5-phosphate isomerase A"/>
    <property type="match status" value="1"/>
</dbReference>